<dbReference type="Pfam" id="PF04827">
    <property type="entry name" value="Plant_tran"/>
    <property type="match status" value="1"/>
</dbReference>
<dbReference type="AlphaFoldDB" id="A0A6L2M1P5"/>
<reference evidence="1" key="1">
    <citation type="journal article" date="2019" name="Sci. Rep.">
        <title>Draft genome of Tanacetum cinerariifolium, the natural source of mosquito coil.</title>
        <authorList>
            <person name="Yamashiro T."/>
            <person name="Shiraishi A."/>
            <person name="Satake H."/>
            <person name="Nakayama K."/>
        </authorList>
    </citation>
    <scope>NUCLEOTIDE SEQUENCE</scope>
</reference>
<name>A0A6L2M1P5_TANCI</name>
<gene>
    <name evidence="1" type="ORF">Tci_039924</name>
</gene>
<sequence length="562" mass="64727">MLLMRRNMGFPGLLGSIDCMACSWANFPSAYYAQYCRSNRGSHPFILLEVVTPQETDEFDMNSLVDWANPEGDQVRIDVSKPLPLSGPPGHVTIQTQFFLNHDLDYLRYGSKGTVLFPKVEMDSIISLGQKNTLVEYMILSGADNRRPMLDKDLERCDQNKKYAELSAAKKIQVIVIRKLQISFFKERECKLYDAFNKFTHIKGESLHAYYLRFTQLINDMNVYKMNMEQFQVNTKFLNSLPPKWMQTSSAGASLLLSSRNLSSLAVGKYSGSGILSLFWSTAWIETTDEGTKILATVDGKLMTISESSIRRNLKLNDEEGISTLPDAKLFENLALMGYDILPNQKFTFQKGNTPKELHGQIDVHVAREMEEQMARKDQRRNEQIARDAEIARIHAEEELHVMINGLDRNNEVIAWNLHEYEQAAAELTIGEKIELINELVKYQDHHSKILKYQAQQSKPLSKKQQKEFYMSVLKSHSGWKTKHFKGMALEEIREKFIPVWKQIEDFMPMASKEEGERFKKKGLRLEQVSAKKMKTSEEVTEEDLKEMMQLVPVEEVYVEAL</sequence>
<comment type="caution">
    <text evidence="1">The sequence shown here is derived from an EMBL/GenBank/DDBJ whole genome shotgun (WGS) entry which is preliminary data.</text>
</comment>
<organism evidence="1">
    <name type="scientific">Tanacetum cinerariifolium</name>
    <name type="common">Dalmatian daisy</name>
    <name type="synonym">Chrysanthemum cinerariifolium</name>
    <dbReference type="NCBI Taxonomy" id="118510"/>
    <lineage>
        <taxon>Eukaryota</taxon>
        <taxon>Viridiplantae</taxon>
        <taxon>Streptophyta</taxon>
        <taxon>Embryophyta</taxon>
        <taxon>Tracheophyta</taxon>
        <taxon>Spermatophyta</taxon>
        <taxon>Magnoliopsida</taxon>
        <taxon>eudicotyledons</taxon>
        <taxon>Gunneridae</taxon>
        <taxon>Pentapetalae</taxon>
        <taxon>asterids</taxon>
        <taxon>campanulids</taxon>
        <taxon>Asterales</taxon>
        <taxon>Asteraceae</taxon>
        <taxon>Asteroideae</taxon>
        <taxon>Anthemideae</taxon>
        <taxon>Anthemidinae</taxon>
        <taxon>Tanacetum</taxon>
    </lineage>
</organism>
<evidence type="ECO:0000313" key="1">
    <source>
        <dbReference type="EMBL" id="GEU67946.1"/>
    </source>
</evidence>
<proteinExistence type="predicted"/>
<protein>
    <submittedName>
        <fullName evidence="1">Putative nuclease HARBI1</fullName>
    </submittedName>
</protein>
<dbReference type="InterPro" id="IPR006912">
    <property type="entry name" value="Harbinger_derived_prot"/>
</dbReference>
<dbReference type="EMBL" id="BKCJ010005660">
    <property type="protein sequence ID" value="GEU67946.1"/>
    <property type="molecule type" value="Genomic_DNA"/>
</dbReference>
<accession>A0A6L2M1P5</accession>